<evidence type="ECO:0000313" key="8">
    <source>
        <dbReference type="Proteomes" id="UP000008811"/>
    </source>
</evidence>
<keyword evidence="3 6" id="KW-0812">Transmembrane</keyword>
<evidence type="ECO:0000256" key="3">
    <source>
        <dbReference type="ARBA" id="ARBA00022692"/>
    </source>
</evidence>
<gene>
    <name evidence="7" type="ordered locus">Cpar_0679</name>
</gene>
<feature type="transmembrane region" description="Helical" evidence="6">
    <location>
        <begin position="74"/>
        <end position="97"/>
    </location>
</feature>
<name>B3QME6_CHLP8</name>
<dbReference type="OrthoDB" id="9795496at2"/>
<dbReference type="GO" id="GO:0033013">
    <property type="term" value="P:tetrapyrrole metabolic process"/>
    <property type="evidence" value="ECO:0007669"/>
    <property type="project" value="UniProtKB-ARBA"/>
</dbReference>
<dbReference type="Pfam" id="PF03073">
    <property type="entry name" value="TspO_MBR"/>
    <property type="match status" value="1"/>
</dbReference>
<dbReference type="AlphaFoldDB" id="B3QME6"/>
<evidence type="ECO:0000313" key="7">
    <source>
        <dbReference type="EMBL" id="ACF11099.1"/>
    </source>
</evidence>
<dbReference type="STRING" id="517417.Cpar_0679"/>
<keyword evidence="4 6" id="KW-1133">Transmembrane helix</keyword>
<dbReference type="RefSeq" id="WP_012501932.1">
    <property type="nucleotide sequence ID" value="NC_011027.1"/>
</dbReference>
<reference evidence="7" key="1">
    <citation type="submission" date="2008-06" db="EMBL/GenBank/DDBJ databases">
        <title>Complete sequence of Chlorobaculum parvum NCIB 8327.</title>
        <authorList>
            <consortium name="US DOE Joint Genome Institute"/>
            <person name="Lucas S."/>
            <person name="Copeland A."/>
            <person name="Lapidus A."/>
            <person name="Glavina del Rio T."/>
            <person name="Dalin E."/>
            <person name="Tice H."/>
            <person name="Bruce D."/>
            <person name="Goodwin L."/>
            <person name="Pitluck S."/>
            <person name="Schmutz J."/>
            <person name="Larimer F."/>
            <person name="Land M."/>
            <person name="Hauser L."/>
            <person name="Kyrpides N."/>
            <person name="Mikhailova N."/>
            <person name="Zhao F."/>
            <person name="Li T."/>
            <person name="Liu Z."/>
            <person name="Overmann J."/>
            <person name="Bryant D.A."/>
            <person name="Richardson P."/>
        </authorList>
    </citation>
    <scope>NUCLEOTIDE SEQUENCE [LARGE SCALE GENOMIC DNA]</scope>
    <source>
        <strain evidence="7">NCIB 8327</strain>
    </source>
</reference>
<dbReference type="InterPro" id="IPR004307">
    <property type="entry name" value="TspO_MBR"/>
</dbReference>
<accession>B3QME6</accession>
<dbReference type="InterPro" id="IPR038330">
    <property type="entry name" value="TspO/MBR-related_sf"/>
</dbReference>
<evidence type="ECO:0000256" key="1">
    <source>
        <dbReference type="ARBA" id="ARBA00004141"/>
    </source>
</evidence>
<dbReference type="Gene3D" id="1.20.1260.100">
    <property type="entry name" value="TspO/MBR protein"/>
    <property type="match status" value="1"/>
</dbReference>
<dbReference type="CDD" id="cd15904">
    <property type="entry name" value="TSPO_MBR"/>
    <property type="match status" value="1"/>
</dbReference>
<dbReference type="KEGG" id="cpc:Cpar_0679"/>
<feature type="transmembrane region" description="Helical" evidence="6">
    <location>
        <begin position="104"/>
        <end position="124"/>
    </location>
</feature>
<dbReference type="HOGENOM" id="CLU_091805_2_0_10"/>
<protein>
    <submittedName>
        <fullName evidence="7">TspO and MBR like protein</fullName>
    </submittedName>
</protein>
<evidence type="ECO:0000256" key="4">
    <source>
        <dbReference type="ARBA" id="ARBA00022989"/>
    </source>
</evidence>
<evidence type="ECO:0000256" key="2">
    <source>
        <dbReference type="ARBA" id="ARBA00007524"/>
    </source>
</evidence>
<dbReference type="PANTHER" id="PTHR10057">
    <property type="entry name" value="PERIPHERAL-TYPE BENZODIAZEPINE RECEPTOR"/>
    <property type="match status" value="1"/>
</dbReference>
<dbReference type="GO" id="GO:0016020">
    <property type="term" value="C:membrane"/>
    <property type="evidence" value="ECO:0007669"/>
    <property type="project" value="UniProtKB-SubCell"/>
</dbReference>
<dbReference type="eggNOG" id="COG3476">
    <property type="taxonomic scope" value="Bacteria"/>
</dbReference>
<keyword evidence="5 6" id="KW-0472">Membrane</keyword>
<comment type="similarity">
    <text evidence="2">Belongs to the TspO/BZRP family.</text>
</comment>
<dbReference type="Proteomes" id="UP000008811">
    <property type="component" value="Chromosome"/>
</dbReference>
<dbReference type="PANTHER" id="PTHR10057:SF0">
    <property type="entry name" value="TRANSLOCATOR PROTEIN"/>
    <property type="match status" value="1"/>
</dbReference>
<dbReference type="PIRSF" id="PIRSF005859">
    <property type="entry name" value="PBR"/>
    <property type="match status" value="1"/>
</dbReference>
<feature type="transmembrane region" description="Helical" evidence="6">
    <location>
        <begin position="20"/>
        <end position="39"/>
    </location>
</feature>
<comment type="subcellular location">
    <subcellularLocation>
        <location evidence="1">Membrane</location>
        <topology evidence="1">Multi-pass membrane protein</topology>
    </subcellularLocation>
</comment>
<proteinExistence type="inferred from homology"/>
<sequence length="134" mass="15492">MQSWYDGLVKPKFTPPKKVFWPVWLTLYALIAAALIVYFRTPTKPWLTVAIPLLVVHFLAGFSWTSIFFGKKKILAALLDLLFMDVTLVLILLLFFLTNPLAGALLVPYFCWCILATYLNWSLWRLNPPNREQS</sequence>
<keyword evidence="8" id="KW-1185">Reference proteome</keyword>
<organism evidence="7 8">
    <name type="scientific">Chlorobaculum parvum (strain DSM 263 / NCIMB 8327)</name>
    <name type="common">Chlorobium vibrioforme subsp. thiosulfatophilum</name>
    <dbReference type="NCBI Taxonomy" id="517417"/>
    <lineage>
        <taxon>Bacteria</taxon>
        <taxon>Pseudomonadati</taxon>
        <taxon>Chlorobiota</taxon>
        <taxon>Chlorobiia</taxon>
        <taxon>Chlorobiales</taxon>
        <taxon>Chlorobiaceae</taxon>
        <taxon>Chlorobaculum</taxon>
    </lineage>
</organism>
<dbReference type="EMBL" id="CP001099">
    <property type="protein sequence ID" value="ACF11099.1"/>
    <property type="molecule type" value="Genomic_DNA"/>
</dbReference>
<feature type="transmembrane region" description="Helical" evidence="6">
    <location>
        <begin position="46"/>
        <end position="68"/>
    </location>
</feature>
<evidence type="ECO:0000256" key="5">
    <source>
        <dbReference type="ARBA" id="ARBA00023136"/>
    </source>
</evidence>
<evidence type="ECO:0000256" key="6">
    <source>
        <dbReference type="SAM" id="Phobius"/>
    </source>
</evidence>
<dbReference type="FunFam" id="1.20.1260.100:FF:000001">
    <property type="entry name" value="translocator protein 2"/>
    <property type="match status" value="1"/>
</dbReference>